<dbReference type="RefSeq" id="XP_016452031.1">
    <property type="nucleotide sequence ID" value="XM_016596545.2"/>
</dbReference>
<dbReference type="Proteomes" id="UP000790787">
    <property type="component" value="Chromosome 6"/>
</dbReference>
<keyword evidence="3" id="KW-1185">Reference proteome</keyword>
<dbReference type="KEGG" id="nta:107776634"/>
<dbReference type="OrthoDB" id="1919336at2759"/>
<evidence type="ECO:0000256" key="1">
    <source>
        <dbReference type="PROSITE-ProRule" id="PRU00267"/>
    </source>
</evidence>
<dbReference type="GO" id="GO:0010197">
    <property type="term" value="P:polar nucleus fusion"/>
    <property type="evidence" value="ECO:0000318"/>
    <property type="project" value="GO_Central"/>
</dbReference>
<dbReference type="AlphaFoldDB" id="A0A1S3YIF3"/>
<dbReference type="Gene3D" id="1.10.30.10">
    <property type="entry name" value="High mobility group box domain"/>
    <property type="match status" value="1"/>
</dbReference>
<dbReference type="PANTHER" id="PTHR47658:SF2">
    <property type="entry name" value="HMG-BOX (HIGH MOBILITY GROUP) DNA-BINDING FAMILY PROTEIN"/>
    <property type="match status" value="1"/>
</dbReference>
<organism evidence="3 4">
    <name type="scientific">Nicotiana tabacum</name>
    <name type="common">Common tobacco</name>
    <dbReference type="NCBI Taxonomy" id="4097"/>
    <lineage>
        <taxon>Eukaryota</taxon>
        <taxon>Viridiplantae</taxon>
        <taxon>Streptophyta</taxon>
        <taxon>Embryophyta</taxon>
        <taxon>Tracheophyta</taxon>
        <taxon>Spermatophyta</taxon>
        <taxon>Magnoliopsida</taxon>
        <taxon>eudicotyledons</taxon>
        <taxon>Gunneridae</taxon>
        <taxon>Pentapetalae</taxon>
        <taxon>asterids</taxon>
        <taxon>lamiids</taxon>
        <taxon>Solanales</taxon>
        <taxon>Solanaceae</taxon>
        <taxon>Nicotianoideae</taxon>
        <taxon>Nicotianeae</taxon>
        <taxon>Nicotiana</taxon>
    </lineage>
</organism>
<reference evidence="3" key="1">
    <citation type="journal article" date="2014" name="Nat. Commun.">
        <title>The tobacco genome sequence and its comparison with those of tomato and potato.</title>
        <authorList>
            <person name="Sierro N."/>
            <person name="Battey J.N."/>
            <person name="Ouadi S."/>
            <person name="Bakaher N."/>
            <person name="Bovet L."/>
            <person name="Willig A."/>
            <person name="Goepfert S."/>
            <person name="Peitsch M.C."/>
            <person name="Ivanov N.V."/>
        </authorList>
    </citation>
    <scope>NUCLEOTIDE SEQUENCE [LARGE SCALE GENOMIC DNA]</scope>
</reference>
<dbReference type="RefSeq" id="XP_016452031.1">
    <property type="nucleotide sequence ID" value="XM_016596545.1"/>
</dbReference>
<proteinExistence type="predicted"/>
<dbReference type="InterPro" id="IPR009071">
    <property type="entry name" value="HMG_box_dom"/>
</dbReference>
<evidence type="ECO:0000313" key="4">
    <source>
        <dbReference type="RefSeq" id="XP_016452031.1"/>
    </source>
</evidence>
<accession>A0A1S3YIF3</accession>
<gene>
    <name evidence="4" type="primary">LOC107776634</name>
</gene>
<evidence type="ECO:0000259" key="2">
    <source>
        <dbReference type="PROSITE" id="PS50118"/>
    </source>
</evidence>
<feature type="DNA-binding region" description="HMG box" evidence="1">
    <location>
        <begin position="70"/>
        <end position="134"/>
    </location>
</feature>
<dbReference type="GO" id="GO:0005634">
    <property type="term" value="C:nucleus"/>
    <property type="evidence" value="ECO:0000318"/>
    <property type="project" value="GO_Central"/>
</dbReference>
<evidence type="ECO:0000313" key="3">
    <source>
        <dbReference type="Proteomes" id="UP000790787"/>
    </source>
</evidence>
<dbReference type="SUPFAM" id="SSF47095">
    <property type="entry name" value="HMG-box"/>
    <property type="match status" value="1"/>
</dbReference>
<protein>
    <submittedName>
        <fullName evidence="4">High mobility group B protein 7</fullName>
    </submittedName>
</protein>
<name>A0A1S3YIF3_TOBAC</name>
<dbReference type="InterPro" id="IPR036910">
    <property type="entry name" value="HMG_box_dom_sf"/>
</dbReference>
<keyword evidence="1" id="KW-0539">Nucleus</keyword>
<keyword evidence="1" id="KW-0238">DNA-binding</keyword>
<dbReference type="GeneID" id="107776634"/>
<dbReference type="PROSITE" id="PS50118">
    <property type="entry name" value="HMG_BOX_2"/>
    <property type="match status" value="1"/>
</dbReference>
<sequence length="174" mass="20437">MVYQARTRKRVHGIQIRRGPDGSAFQKCEICGISVAVALADMHECEPRKDIKKLKCGPRSVSVVKEQRKIDQPRSAFRVFMEELVKTNMDGNELEVDKKGFETWKNMTREERFLYFMKADKINLAYLKLLRREENDMQWRADDEADSAEVGKYDWNYEYDDYYDSESSGDLILA</sequence>
<reference evidence="4" key="2">
    <citation type="submission" date="2025-08" db="UniProtKB">
        <authorList>
            <consortium name="RefSeq"/>
        </authorList>
    </citation>
    <scope>IDENTIFICATION</scope>
    <source>
        <tissue evidence="4">Leaf</tissue>
    </source>
</reference>
<dbReference type="OMA" id="MHECEAE"/>
<dbReference type="PANTHER" id="PTHR47658">
    <property type="entry name" value="HIGH MOBILITY GROUP B PROTEIN 12-RELATED"/>
    <property type="match status" value="1"/>
</dbReference>
<dbReference type="PaxDb" id="4097-A0A1S3YIF3"/>
<feature type="domain" description="HMG box" evidence="2">
    <location>
        <begin position="70"/>
        <end position="134"/>
    </location>
</feature>
<dbReference type="GO" id="GO:0003677">
    <property type="term" value="F:DNA binding"/>
    <property type="evidence" value="ECO:0000318"/>
    <property type="project" value="GO_Central"/>
</dbReference>
<dbReference type="STRING" id="4097.A0A1S3YIF3"/>